<dbReference type="InterPro" id="IPR036477">
    <property type="entry name" value="Formyl_transf_N_sf"/>
</dbReference>
<reference evidence="9" key="1">
    <citation type="journal article" date="2019" name="Int. J. Syst. Evol. Microbiol.">
        <title>The Global Catalogue of Microorganisms (GCM) 10K type strain sequencing project: providing services to taxonomists for standard genome sequencing and annotation.</title>
        <authorList>
            <consortium name="The Broad Institute Genomics Platform"/>
            <consortium name="The Broad Institute Genome Sequencing Center for Infectious Disease"/>
            <person name="Wu L."/>
            <person name="Ma J."/>
        </authorList>
    </citation>
    <scope>NUCLEOTIDE SEQUENCE [LARGE SCALE GENOMIC DNA]</scope>
    <source>
        <strain evidence="9">JCM 32206</strain>
    </source>
</reference>
<comment type="function">
    <text evidence="5">Attaches a formyl group to the free amino group of methionyl-tRNA(fMet). The formyl group appears to play a dual role in the initiator identity of N-formylmethionyl-tRNA by promoting its recognition by IF2 and preventing the misappropriation of this tRNA by the elongation apparatus.</text>
</comment>
<dbReference type="InterPro" id="IPR002376">
    <property type="entry name" value="Formyl_transf_N"/>
</dbReference>
<evidence type="ECO:0000256" key="4">
    <source>
        <dbReference type="ARBA" id="ARBA00022917"/>
    </source>
</evidence>
<dbReference type="NCBIfam" id="TIGR00460">
    <property type="entry name" value="fmt"/>
    <property type="match status" value="1"/>
</dbReference>
<dbReference type="SUPFAM" id="SSF50486">
    <property type="entry name" value="FMT C-terminal domain-like"/>
    <property type="match status" value="1"/>
</dbReference>
<dbReference type="PANTHER" id="PTHR11138:SF5">
    <property type="entry name" value="METHIONYL-TRNA FORMYLTRANSFERASE, MITOCHONDRIAL"/>
    <property type="match status" value="1"/>
</dbReference>
<dbReference type="HAMAP" id="MF_00182">
    <property type="entry name" value="Formyl_trans"/>
    <property type="match status" value="1"/>
</dbReference>
<dbReference type="InterPro" id="IPR011034">
    <property type="entry name" value="Formyl_transferase-like_C_sf"/>
</dbReference>
<evidence type="ECO:0000259" key="6">
    <source>
        <dbReference type="Pfam" id="PF00551"/>
    </source>
</evidence>
<protein>
    <recommendedName>
        <fullName evidence="2 5">Methionyl-tRNA formyltransferase</fullName>
        <ecNumber evidence="2 5">2.1.2.9</ecNumber>
    </recommendedName>
</protein>
<keyword evidence="9" id="KW-1185">Reference proteome</keyword>
<feature type="domain" description="Formyl transferase N-terminal" evidence="6">
    <location>
        <begin position="1"/>
        <end position="179"/>
    </location>
</feature>
<dbReference type="EC" id="2.1.2.9" evidence="2 5"/>
<organism evidence="8 9">
    <name type="scientific">Rhodococcus olei</name>
    <dbReference type="NCBI Taxonomy" id="2161675"/>
    <lineage>
        <taxon>Bacteria</taxon>
        <taxon>Bacillati</taxon>
        <taxon>Actinomycetota</taxon>
        <taxon>Actinomycetes</taxon>
        <taxon>Mycobacteriales</taxon>
        <taxon>Nocardiaceae</taxon>
        <taxon>Rhodococcus</taxon>
    </lineage>
</organism>
<sequence>MRIVFAGTPDPAVPSLARLLASPRHEVVAVVTRPDAVAGRGRKVSRSPVGALADEHRIEVLTPTRASDPDFLARLREIAPDCAPVVAYGALLPRPVLDVPKHGWVNLHFSLLPAWRGAAPVQAAVAAGDDMTGASVFQLEEGLDTGPVFGVTTERVQGTDTAGTLLGRLADSGAVLLESVLDGIEDGALTAVPQSLDGISHAPKVTVESARIRWDHPAQVIDRLVRSVTPAPGAWTQVGDLRLKVGPVTPVGDGVLPEPLEPGQLLVRKDGCYVGTATAAVRLSQVQPQGKKLMAAADWARGARLDHEVRAQ</sequence>
<dbReference type="SUPFAM" id="SSF53328">
    <property type="entry name" value="Formyltransferase"/>
    <property type="match status" value="1"/>
</dbReference>
<comment type="caution">
    <text evidence="8">The sequence shown here is derived from an EMBL/GenBank/DDBJ whole genome shotgun (WGS) entry which is preliminary data.</text>
</comment>
<dbReference type="InterPro" id="IPR044135">
    <property type="entry name" value="Met-tRNA-FMT_C"/>
</dbReference>
<keyword evidence="3 5" id="KW-0808">Transferase</keyword>
<dbReference type="InterPro" id="IPR005794">
    <property type="entry name" value="Fmt"/>
</dbReference>
<dbReference type="CDD" id="cd08646">
    <property type="entry name" value="FMT_core_Met-tRNA-FMT_N"/>
    <property type="match status" value="1"/>
</dbReference>
<evidence type="ECO:0000313" key="8">
    <source>
        <dbReference type="EMBL" id="GAA4472824.1"/>
    </source>
</evidence>
<dbReference type="Gene3D" id="3.40.50.12230">
    <property type="match status" value="1"/>
</dbReference>
<dbReference type="RefSeq" id="WP_345341889.1">
    <property type="nucleotide sequence ID" value="NZ_BAABFB010000017.1"/>
</dbReference>
<evidence type="ECO:0000256" key="3">
    <source>
        <dbReference type="ARBA" id="ARBA00022679"/>
    </source>
</evidence>
<gene>
    <name evidence="5 8" type="primary">fmt</name>
    <name evidence="8" type="ORF">GCM10023094_05470</name>
</gene>
<dbReference type="EMBL" id="BAABFB010000017">
    <property type="protein sequence ID" value="GAA4472824.1"/>
    <property type="molecule type" value="Genomic_DNA"/>
</dbReference>
<dbReference type="Proteomes" id="UP001501183">
    <property type="component" value="Unassembled WGS sequence"/>
</dbReference>
<dbReference type="PANTHER" id="PTHR11138">
    <property type="entry name" value="METHIONYL-TRNA FORMYLTRANSFERASE"/>
    <property type="match status" value="1"/>
</dbReference>
<evidence type="ECO:0000256" key="5">
    <source>
        <dbReference type="HAMAP-Rule" id="MF_00182"/>
    </source>
</evidence>
<evidence type="ECO:0000259" key="7">
    <source>
        <dbReference type="Pfam" id="PF02911"/>
    </source>
</evidence>
<proteinExistence type="inferred from homology"/>
<dbReference type="Pfam" id="PF02911">
    <property type="entry name" value="Formyl_trans_C"/>
    <property type="match status" value="1"/>
</dbReference>
<dbReference type="InterPro" id="IPR041711">
    <property type="entry name" value="Met-tRNA-FMT_N"/>
</dbReference>
<feature type="binding site" evidence="5">
    <location>
        <begin position="110"/>
        <end position="113"/>
    </location>
    <ligand>
        <name>(6S)-5,6,7,8-tetrahydrofolate</name>
        <dbReference type="ChEBI" id="CHEBI:57453"/>
    </ligand>
</feature>
<accession>A0ABP8NW07</accession>
<dbReference type="InterPro" id="IPR005793">
    <property type="entry name" value="Formyl_trans_C"/>
</dbReference>
<evidence type="ECO:0000256" key="2">
    <source>
        <dbReference type="ARBA" id="ARBA00012261"/>
    </source>
</evidence>
<name>A0ABP8NW07_9NOCA</name>
<comment type="similarity">
    <text evidence="1 5">Belongs to the Fmt family.</text>
</comment>
<evidence type="ECO:0000313" key="9">
    <source>
        <dbReference type="Proteomes" id="UP001501183"/>
    </source>
</evidence>
<keyword evidence="4 5" id="KW-0648">Protein biosynthesis</keyword>
<dbReference type="CDD" id="cd08704">
    <property type="entry name" value="Met_tRNA_FMT_C"/>
    <property type="match status" value="1"/>
</dbReference>
<evidence type="ECO:0000256" key="1">
    <source>
        <dbReference type="ARBA" id="ARBA00010699"/>
    </source>
</evidence>
<feature type="domain" description="Formyl transferase C-terminal" evidence="7">
    <location>
        <begin position="204"/>
        <end position="303"/>
    </location>
</feature>
<dbReference type="Pfam" id="PF00551">
    <property type="entry name" value="Formyl_trans_N"/>
    <property type="match status" value="1"/>
</dbReference>
<comment type="catalytic activity">
    <reaction evidence="5">
        <text>L-methionyl-tRNA(fMet) + (6R)-10-formyltetrahydrofolate = N-formyl-L-methionyl-tRNA(fMet) + (6S)-5,6,7,8-tetrahydrofolate + H(+)</text>
        <dbReference type="Rhea" id="RHEA:24380"/>
        <dbReference type="Rhea" id="RHEA-COMP:9952"/>
        <dbReference type="Rhea" id="RHEA-COMP:9953"/>
        <dbReference type="ChEBI" id="CHEBI:15378"/>
        <dbReference type="ChEBI" id="CHEBI:57453"/>
        <dbReference type="ChEBI" id="CHEBI:78530"/>
        <dbReference type="ChEBI" id="CHEBI:78844"/>
        <dbReference type="ChEBI" id="CHEBI:195366"/>
        <dbReference type="EC" id="2.1.2.9"/>
    </reaction>
</comment>